<sequence>MEYAAVVGWFPSGEFTLVAFLIALVLLFVLLIGGKVKIGMDRIEIWGRNWEDAQQKTDEKSEDLPPA</sequence>
<reference evidence="2 3" key="1">
    <citation type="submission" date="2019-02" db="EMBL/GenBank/DDBJ databases">
        <title>Deep-cultivation of Planctomycetes and their phenomic and genomic characterization uncovers novel biology.</title>
        <authorList>
            <person name="Wiegand S."/>
            <person name="Jogler M."/>
            <person name="Boedeker C."/>
            <person name="Pinto D."/>
            <person name="Vollmers J."/>
            <person name="Rivas-Marin E."/>
            <person name="Kohn T."/>
            <person name="Peeters S.H."/>
            <person name="Heuer A."/>
            <person name="Rast P."/>
            <person name="Oberbeckmann S."/>
            <person name="Bunk B."/>
            <person name="Jeske O."/>
            <person name="Meyerdierks A."/>
            <person name="Storesund J.E."/>
            <person name="Kallscheuer N."/>
            <person name="Luecker S."/>
            <person name="Lage O.M."/>
            <person name="Pohl T."/>
            <person name="Merkel B.J."/>
            <person name="Hornburger P."/>
            <person name="Mueller R.-W."/>
            <person name="Bruemmer F."/>
            <person name="Labrenz M."/>
            <person name="Spormann A.M."/>
            <person name="Op den Camp H."/>
            <person name="Overmann J."/>
            <person name="Amann R."/>
            <person name="Jetten M.S.M."/>
            <person name="Mascher T."/>
            <person name="Medema M.H."/>
            <person name="Devos D.P."/>
            <person name="Kaster A.-K."/>
            <person name="Ovreas L."/>
            <person name="Rohde M."/>
            <person name="Galperin M.Y."/>
            <person name="Jogler C."/>
        </authorList>
    </citation>
    <scope>NUCLEOTIDE SEQUENCE [LARGE SCALE GENOMIC DNA]</scope>
    <source>
        <strain evidence="2 3">TBK1r</strain>
    </source>
</reference>
<evidence type="ECO:0008006" key="4">
    <source>
        <dbReference type="Google" id="ProtNLM"/>
    </source>
</evidence>
<protein>
    <recommendedName>
        <fullName evidence="4">Sec-independent protein translocase protein TatA</fullName>
    </recommendedName>
</protein>
<keyword evidence="1" id="KW-0472">Membrane</keyword>
<organism evidence="2 3">
    <name type="scientific">Stieleria magnilauensis</name>
    <dbReference type="NCBI Taxonomy" id="2527963"/>
    <lineage>
        <taxon>Bacteria</taxon>
        <taxon>Pseudomonadati</taxon>
        <taxon>Planctomycetota</taxon>
        <taxon>Planctomycetia</taxon>
        <taxon>Pirellulales</taxon>
        <taxon>Pirellulaceae</taxon>
        <taxon>Stieleria</taxon>
    </lineage>
</organism>
<evidence type="ECO:0000313" key="2">
    <source>
        <dbReference type="EMBL" id="QDV81258.1"/>
    </source>
</evidence>
<keyword evidence="3" id="KW-1185">Reference proteome</keyword>
<dbReference type="RefSeq" id="WP_145207089.1">
    <property type="nucleotide sequence ID" value="NZ_CP036432.1"/>
</dbReference>
<dbReference type="Proteomes" id="UP000318081">
    <property type="component" value="Chromosome"/>
</dbReference>
<evidence type="ECO:0000256" key="1">
    <source>
        <dbReference type="SAM" id="Phobius"/>
    </source>
</evidence>
<feature type="transmembrane region" description="Helical" evidence="1">
    <location>
        <begin position="15"/>
        <end position="33"/>
    </location>
</feature>
<keyword evidence="1" id="KW-1133">Transmembrane helix</keyword>
<keyword evidence="1" id="KW-0812">Transmembrane</keyword>
<proteinExistence type="predicted"/>
<name>A0ABX5XGY9_9BACT</name>
<evidence type="ECO:0000313" key="3">
    <source>
        <dbReference type="Proteomes" id="UP000318081"/>
    </source>
</evidence>
<gene>
    <name evidence="2" type="ORF">TBK1r_01730</name>
</gene>
<accession>A0ABX5XGY9</accession>
<dbReference type="EMBL" id="CP036432">
    <property type="protein sequence ID" value="QDV81258.1"/>
    <property type="molecule type" value="Genomic_DNA"/>
</dbReference>